<dbReference type="SUPFAM" id="SSF52335">
    <property type="entry name" value="Methylglyoxal synthase-like"/>
    <property type="match status" value="1"/>
</dbReference>
<protein>
    <recommendedName>
        <fullName evidence="2">MGS-like domain-containing protein</fullName>
    </recommendedName>
</protein>
<dbReference type="GO" id="GO:0008929">
    <property type="term" value="F:methylglyoxal synthase activity"/>
    <property type="evidence" value="ECO:0007669"/>
    <property type="project" value="InterPro"/>
</dbReference>
<proteinExistence type="predicted"/>
<dbReference type="PANTHER" id="PTHR30492">
    <property type="entry name" value="METHYLGLYOXAL SYNTHASE"/>
    <property type="match status" value="1"/>
</dbReference>
<dbReference type="GO" id="GO:0019242">
    <property type="term" value="P:methylglyoxal biosynthetic process"/>
    <property type="evidence" value="ECO:0007669"/>
    <property type="project" value="InterPro"/>
</dbReference>
<dbReference type="InterPro" id="IPR004363">
    <property type="entry name" value="Methylgl_synth"/>
</dbReference>
<name>A0A7R9VS37_9STRA</name>
<evidence type="ECO:0008006" key="2">
    <source>
        <dbReference type="Google" id="ProtNLM"/>
    </source>
</evidence>
<dbReference type="GO" id="GO:0005829">
    <property type="term" value="C:cytosol"/>
    <property type="evidence" value="ECO:0007669"/>
    <property type="project" value="TreeGrafter"/>
</dbReference>
<reference evidence="1" key="1">
    <citation type="submission" date="2021-01" db="EMBL/GenBank/DDBJ databases">
        <authorList>
            <person name="Corre E."/>
            <person name="Pelletier E."/>
            <person name="Niang G."/>
            <person name="Scheremetjew M."/>
            <person name="Finn R."/>
            <person name="Kale V."/>
            <person name="Holt S."/>
            <person name="Cochrane G."/>
            <person name="Meng A."/>
            <person name="Brown T."/>
            <person name="Cohen L."/>
        </authorList>
    </citation>
    <scope>NUCLEOTIDE SEQUENCE</scope>
    <source>
        <strain evidence="1">CCMP147</strain>
    </source>
</reference>
<sequence>MDTHLFEEVMGISVSGKKEIVENRRSSLALSDGNSSELVTDLDDEDKYPYNIPFESKFRPDEMRCLALLAHNNMKPAMKNFVLSHREVLRKFRLTGTFTTMTMLKTIFGDDPEMMYGPTCQSGPLGGDAEICTLMCLEDLGGMIFFVDPLSAHPHQADIDSLFRLANVYNIIAAPNPTSAHSLCFVLKTSLEEGRKDKIPSFFHTLQSPGVNLYKKEQKREAERNTFKKPLLKTRISFKEQMEKKSK</sequence>
<dbReference type="AlphaFoldDB" id="A0A7R9VS37"/>
<dbReference type="Gene3D" id="3.40.50.1380">
    <property type="entry name" value="Methylglyoxal synthase-like domain"/>
    <property type="match status" value="1"/>
</dbReference>
<evidence type="ECO:0000313" key="1">
    <source>
        <dbReference type="EMBL" id="CAD8303118.1"/>
    </source>
</evidence>
<dbReference type="NCBIfam" id="NF003559">
    <property type="entry name" value="PRK05234.1"/>
    <property type="match status" value="1"/>
</dbReference>
<dbReference type="InterPro" id="IPR036914">
    <property type="entry name" value="MGS-like_dom_sf"/>
</dbReference>
<organism evidence="1">
    <name type="scientific">Pseudictyota dubia</name>
    <dbReference type="NCBI Taxonomy" id="2749911"/>
    <lineage>
        <taxon>Eukaryota</taxon>
        <taxon>Sar</taxon>
        <taxon>Stramenopiles</taxon>
        <taxon>Ochrophyta</taxon>
        <taxon>Bacillariophyta</taxon>
        <taxon>Mediophyceae</taxon>
        <taxon>Biddulphiophycidae</taxon>
        <taxon>Eupodiscales</taxon>
        <taxon>Odontellaceae</taxon>
        <taxon>Pseudictyota</taxon>
    </lineage>
</organism>
<dbReference type="EMBL" id="HBED01012588">
    <property type="protein sequence ID" value="CAD8303118.1"/>
    <property type="molecule type" value="Transcribed_RNA"/>
</dbReference>
<accession>A0A7R9VS37</accession>
<dbReference type="PANTHER" id="PTHR30492:SF0">
    <property type="entry name" value="METHYLGLYOXAL SYNTHASE"/>
    <property type="match status" value="1"/>
</dbReference>
<gene>
    <name evidence="1" type="ORF">TDUB1175_LOCUS6257</name>
</gene>